<feature type="region of interest" description="Disordered" evidence="9">
    <location>
        <begin position="1"/>
        <end position="92"/>
    </location>
</feature>
<dbReference type="OrthoDB" id="10058500at2759"/>
<feature type="compositionally biased region" description="Basic residues" evidence="9">
    <location>
        <begin position="22"/>
        <end position="42"/>
    </location>
</feature>
<dbReference type="Pfam" id="PF15313">
    <property type="entry name" value="HEXIM"/>
    <property type="match status" value="1"/>
</dbReference>
<organism evidence="10 11">
    <name type="scientific">Dimorphilus gyrociliatus</name>
    <dbReference type="NCBI Taxonomy" id="2664684"/>
    <lineage>
        <taxon>Eukaryota</taxon>
        <taxon>Metazoa</taxon>
        <taxon>Spiralia</taxon>
        <taxon>Lophotrochozoa</taxon>
        <taxon>Annelida</taxon>
        <taxon>Polychaeta</taxon>
        <taxon>Polychaeta incertae sedis</taxon>
        <taxon>Dinophilidae</taxon>
        <taxon>Dimorphilus</taxon>
    </lineage>
</organism>
<comment type="similarity">
    <text evidence="2">Belongs to the HEXIM family.</text>
</comment>
<evidence type="ECO:0000256" key="7">
    <source>
        <dbReference type="ARBA" id="ARBA00023242"/>
    </source>
</evidence>
<evidence type="ECO:0000256" key="1">
    <source>
        <dbReference type="ARBA" id="ARBA00004123"/>
    </source>
</evidence>
<evidence type="ECO:0000313" key="11">
    <source>
        <dbReference type="Proteomes" id="UP000549394"/>
    </source>
</evidence>
<dbReference type="GO" id="GO:0004861">
    <property type="term" value="F:cyclin-dependent protein serine/threonine kinase inhibitor activity"/>
    <property type="evidence" value="ECO:0007669"/>
    <property type="project" value="InterPro"/>
</dbReference>
<dbReference type="GO" id="GO:0005654">
    <property type="term" value="C:nucleoplasm"/>
    <property type="evidence" value="ECO:0007669"/>
    <property type="project" value="TreeGrafter"/>
</dbReference>
<sequence>MEIEDNALFRARTPSGDSLDGKKKKIRRKQKGGAHHSKKWRPYLKNTENSVEKKDNGFQATAPSNTTQFLIDQHGATTPDFDKSSDEEDTSLEEDIRVNPDFLTKEFSQEYRSYQVERLYSLTKEELVRECLSLESKFDKTGKLRKEIETLRRENLRLNDENSLLHAKMKFEHKESQDQEPRVRRCGSDSVLDTERGNESLLEDLQTEMQD</sequence>
<evidence type="ECO:0000256" key="9">
    <source>
        <dbReference type="SAM" id="MobiDB-lite"/>
    </source>
</evidence>
<evidence type="ECO:0000256" key="5">
    <source>
        <dbReference type="ARBA" id="ARBA00023054"/>
    </source>
</evidence>
<evidence type="ECO:0000256" key="6">
    <source>
        <dbReference type="ARBA" id="ARBA00023163"/>
    </source>
</evidence>
<dbReference type="AlphaFoldDB" id="A0A7I8W2D0"/>
<feature type="compositionally biased region" description="Acidic residues" evidence="9">
    <location>
        <begin position="201"/>
        <end position="211"/>
    </location>
</feature>
<dbReference type="Proteomes" id="UP000549394">
    <property type="component" value="Unassembled WGS sequence"/>
</dbReference>
<evidence type="ECO:0000256" key="2">
    <source>
        <dbReference type="ARBA" id="ARBA00008409"/>
    </source>
</evidence>
<evidence type="ECO:0000256" key="3">
    <source>
        <dbReference type="ARBA" id="ARBA00022491"/>
    </source>
</evidence>
<dbReference type="EMBL" id="CAJFCJ010000018">
    <property type="protein sequence ID" value="CAD5122726.1"/>
    <property type="molecule type" value="Genomic_DNA"/>
</dbReference>
<feature type="coiled-coil region" evidence="8">
    <location>
        <begin position="141"/>
        <end position="168"/>
    </location>
</feature>
<keyword evidence="6" id="KW-0804">Transcription</keyword>
<feature type="compositionally biased region" description="Basic and acidic residues" evidence="9">
    <location>
        <begin position="171"/>
        <end position="198"/>
    </location>
</feature>
<dbReference type="PANTHER" id="PTHR13469">
    <property type="entry name" value="HEXAMETHYLENE BISACETAMIDE INDUCIBLE 1"/>
    <property type="match status" value="1"/>
</dbReference>
<feature type="compositionally biased region" description="Polar residues" evidence="9">
    <location>
        <begin position="58"/>
        <end position="70"/>
    </location>
</feature>
<dbReference type="GO" id="GO:0097322">
    <property type="term" value="F:7SK snRNA binding"/>
    <property type="evidence" value="ECO:0007669"/>
    <property type="project" value="TreeGrafter"/>
</dbReference>
<dbReference type="Gene3D" id="6.10.250.2910">
    <property type="match status" value="1"/>
</dbReference>
<feature type="region of interest" description="Disordered" evidence="9">
    <location>
        <begin position="171"/>
        <end position="211"/>
    </location>
</feature>
<proteinExistence type="inferred from homology"/>
<dbReference type="GO" id="GO:0000122">
    <property type="term" value="P:negative regulation of transcription by RNA polymerase II"/>
    <property type="evidence" value="ECO:0007669"/>
    <property type="project" value="InterPro"/>
</dbReference>
<comment type="subcellular location">
    <subcellularLocation>
        <location evidence="1">Nucleus</location>
    </subcellularLocation>
</comment>
<keyword evidence="11" id="KW-1185">Reference proteome</keyword>
<dbReference type="GO" id="GO:0005737">
    <property type="term" value="C:cytoplasm"/>
    <property type="evidence" value="ECO:0007669"/>
    <property type="project" value="InterPro"/>
</dbReference>
<gene>
    <name evidence="10" type="ORF">DGYR_LOCUS10497</name>
</gene>
<keyword evidence="3" id="KW-0678">Repressor</keyword>
<evidence type="ECO:0000256" key="4">
    <source>
        <dbReference type="ARBA" id="ARBA00023015"/>
    </source>
</evidence>
<name>A0A7I8W2D0_9ANNE</name>
<dbReference type="InterPro" id="IPR024872">
    <property type="entry name" value="HEXIM"/>
</dbReference>
<comment type="caution">
    <text evidence="10">The sequence shown here is derived from an EMBL/GenBank/DDBJ whole genome shotgun (WGS) entry which is preliminary data.</text>
</comment>
<keyword evidence="4" id="KW-0805">Transcription regulation</keyword>
<reference evidence="10 11" key="1">
    <citation type="submission" date="2020-08" db="EMBL/GenBank/DDBJ databases">
        <authorList>
            <person name="Hejnol A."/>
        </authorList>
    </citation>
    <scope>NUCLEOTIDE SEQUENCE [LARGE SCALE GENOMIC DNA]</scope>
</reference>
<keyword evidence="7" id="KW-0539">Nucleus</keyword>
<keyword evidence="5 8" id="KW-0175">Coiled coil</keyword>
<protein>
    <submittedName>
        <fullName evidence="10">Uncharacterized protein</fullName>
    </submittedName>
</protein>
<accession>A0A7I8W2D0</accession>
<evidence type="ECO:0000256" key="8">
    <source>
        <dbReference type="SAM" id="Coils"/>
    </source>
</evidence>
<dbReference type="PRINTS" id="PR02094">
    <property type="entry name" value="HEXIMFAMILY"/>
</dbReference>
<dbReference type="PANTHER" id="PTHR13469:SF8">
    <property type="entry name" value="HEXIM P-TEFB COMPLEX SUBUNIT 1"/>
    <property type="match status" value="1"/>
</dbReference>
<evidence type="ECO:0000313" key="10">
    <source>
        <dbReference type="EMBL" id="CAD5122726.1"/>
    </source>
</evidence>